<organism evidence="1 2">
    <name type="scientific">Mycolicibacterium tusciae</name>
    <dbReference type="NCBI Taxonomy" id="75922"/>
    <lineage>
        <taxon>Bacteria</taxon>
        <taxon>Bacillati</taxon>
        <taxon>Actinomycetota</taxon>
        <taxon>Actinomycetes</taxon>
        <taxon>Mycobacteriales</taxon>
        <taxon>Mycobacteriaceae</taxon>
        <taxon>Mycolicibacterium</taxon>
    </lineage>
</organism>
<dbReference type="AlphaFoldDB" id="A0A1X0JUR6"/>
<protein>
    <submittedName>
        <fullName evidence="1">Uncharacterized protein</fullName>
    </submittedName>
</protein>
<dbReference type="EMBL" id="MVIM01000003">
    <property type="protein sequence ID" value="ORB66663.1"/>
    <property type="molecule type" value="Genomic_DNA"/>
</dbReference>
<evidence type="ECO:0000313" key="1">
    <source>
        <dbReference type="EMBL" id="ORB66663.1"/>
    </source>
</evidence>
<sequence length="109" mass="12102">MAELVIALNPDENSRLPYLLRLPQPGGDLLFRTSGTWPRWRSPVDYRVAKLRATQSLMVGRAVVLERHSRCELGNSDSAPGPRRSAQPLVADLDPCWFSAGSSWASRQA</sequence>
<gene>
    <name evidence="1" type="ORF">BST47_05965</name>
</gene>
<dbReference type="OrthoDB" id="9776021at2"/>
<dbReference type="Proteomes" id="UP000192411">
    <property type="component" value="Unassembled WGS sequence"/>
</dbReference>
<keyword evidence="2" id="KW-1185">Reference proteome</keyword>
<name>A0A1X0JUR6_9MYCO</name>
<reference evidence="1 2" key="1">
    <citation type="submission" date="2017-02" db="EMBL/GenBank/DDBJ databases">
        <title>The new phylogeny of genus Mycobacterium.</title>
        <authorList>
            <person name="Tortoli E."/>
            <person name="Trovato A."/>
            <person name="Cirillo D.M."/>
        </authorList>
    </citation>
    <scope>NUCLEOTIDE SEQUENCE [LARGE SCALE GENOMIC DNA]</scope>
    <source>
        <strain evidence="1 2">DSM 44338</strain>
    </source>
</reference>
<evidence type="ECO:0000313" key="2">
    <source>
        <dbReference type="Proteomes" id="UP000192411"/>
    </source>
</evidence>
<comment type="caution">
    <text evidence="1">The sequence shown here is derived from an EMBL/GenBank/DDBJ whole genome shotgun (WGS) entry which is preliminary data.</text>
</comment>
<proteinExistence type="predicted"/>
<dbReference type="STRING" id="75922.BST47_05965"/>
<accession>A0A1X0JUR6</accession>